<comment type="similarity">
    <text evidence="1 6">Belongs to the nicotianamine synthase (NAS)-like family.</text>
</comment>
<feature type="non-terminal residue" evidence="7">
    <location>
        <position position="1"/>
    </location>
</feature>
<evidence type="ECO:0000256" key="2">
    <source>
        <dbReference type="ARBA" id="ARBA00012675"/>
    </source>
</evidence>
<keyword evidence="8" id="KW-1185">Reference proteome</keyword>
<keyword evidence="4 6" id="KW-0949">S-adenosyl-L-methionine</keyword>
<dbReference type="EC" id="2.5.1.43" evidence="2 6"/>
<evidence type="ECO:0000256" key="3">
    <source>
        <dbReference type="ARBA" id="ARBA00022679"/>
    </source>
</evidence>
<dbReference type="InterPro" id="IPR004298">
    <property type="entry name" value="Nicotian_synth"/>
</dbReference>
<dbReference type="PANTHER" id="PTHR32266:SF12">
    <property type="entry name" value="NICOTIANAMINE SYNTHASE 3"/>
    <property type="match status" value="1"/>
</dbReference>
<evidence type="ECO:0000313" key="7">
    <source>
        <dbReference type="EMBL" id="KAH9292291.1"/>
    </source>
</evidence>
<comment type="catalytic activity">
    <reaction evidence="5 6">
        <text>3 S-adenosyl-L-methionine = nicotianamine + 3 S-methyl-5'-thioadenosine + 3 H(+)</text>
        <dbReference type="Rhea" id="RHEA:16481"/>
        <dbReference type="ChEBI" id="CHEBI:15378"/>
        <dbReference type="ChEBI" id="CHEBI:17509"/>
        <dbReference type="ChEBI" id="CHEBI:58249"/>
        <dbReference type="ChEBI" id="CHEBI:59789"/>
        <dbReference type="EC" id="2.5.1.43"/>
    </reaction>
</comment>
<evidence type="ECO:0000256" key="4">
    <source>
        <dbReference type="ARBA" id="ARBA00022691"/>
    </source>
</evidence>
<proteinExistence type="inferred from homology"/>
<comment type="function">
    <text evidence="6">Synthesizes nicotianamine, a polyamine which serves as a sensor for the physiological iron status within the plant, and/or might be involved in the transport of iron.</text>
</comment>
<evidence type="ECO:0000256" key="5">
    <source>
        <dbReference type="ARBA" id="ARBA00049391"/>
    </source>
</evidence>
<sequence length="213" mass="23419">GHLECHYARVLGKLQPLSSASVTLSIFPYYDNYRKLAALEYGMLCETMAMGMGNKMKRVGFVGSGALPLTSIVLGMHHLVAATFDNYDVDHNANELASNLLRSHHADLSHRMNFITRDILHVGSEQLGCYDVVFLAALVGVGREEKLKIVKHIASHMKSGGILIIRSAKGGRAFLYPIVEEKDIVAQYSALKIISVLHPTNEVINSIILAHKP</sequence>
<dbReference type="Proteomes" id="UP000824469">
    <property type="component" value="Unassembled WGS sequence"/>
</dbReference>
<evidence type="ECO:0000313" key="8">
    <source>
        <dbReference type="Proteomes" id="UP000824469"/>
    </source>
</evidence>
<gene>
    <name evidence="7" type="ORF">KI387_042521</name>
</gene>
<dbReference type="SUPFAM" id="SSF53335">
    <property type="entry name" value="S-adenosyl-L-methionine-dependent methyltransferases"/>
    <property type="match status" value="1"/>
</dbReference>
<comment type="caution">
    <text evidence="7">The sequence shown here is derived from an EMBL/GenBank/DDBJ whole genome shotgun (WGS) entry which is preliminary data.</text>
</comment>
<dbReference type="GO" id="GO:0030418">
    <property type="term" value="P:nicotianamine biosynthetic process"/>
    <property type="evidence" value="ECO:0007669"/>
    <property type="project" value="UniProtKB-UniRule"/>
</dbReference>
<dbReference type="GO" id="GO:0030410">
    <property type="term" value="F:nicotianamine synthase activity"/>
    <property type="evidence" value="ECO:0007669"/>
    <property type="project" value="UniProtKB-UniRule"/>
</dbReference>
<evidence type="ECO:0000256" key="6">
    <source>
        <dbReference type="RuleBase" id="RU368095"/>
    </source>
</evidence>
<name>A0AA38C469_TAXCH</name>
<dbReference type="Gene3D" id="3.40.50.150">
    <property type="entry name" value="Vaccinia Virus protein VP39"/>
    <property type="match status" value="1"/>
</dbReference>
<dbReference type="EMBL" id="JAHRHJ020003189">
    <property type="protein sequence ID" value="KAH9292291.1"/>
    <property type="molecule type" value="Genomic_DNA"/>
</dbReference>
<reference evidence="7 8" key="1">
    <citation type="journal article" date="2021" name="Nat. Plants">
        <title>The Taxus genome provides insights into paclitaxel biosynthesis.</title>
        <authorList>
            <person name="Xiong X."/>
            <person name="Gou J."/>
            <person name="Liao Q."/>
            <person name="Li Y."/>
            <person name="Zhou Q."/>
            <person name="Bi G."/>
            <person name="Li C."/>
            <person name="Du R."/>
            <person name="Wang X."/>
            <person name="Sun T."/>
            <person name="Guo L."/>
            <person name="Liang H."/>
            <person name="Lu P."/>
            <person name="Wu Y."/>
            <person name="Zhang Z."/>
            <person name="Ro D.K."/>
            <person name="Shang Y."/>
            <person name="Huang S."/>
            <person name="Yan J."/>
        </authorList>
    </citation>
    <scope>NUCLEOTIDE SEQUENCE [LARGE SCALE GENOMIC DNA]</scope>
    <source>
        <strain evidence="7">Ta-2019</strain>
    </source>
</reference>
<evidence type="ECO:0000256" key="1">
    <source>
        <dbReference type="ARBA" id="ARBA00007009"/>
    </source>
</evidence>
<dbReference type="Pfam" id="PF03059">
    <property type="entry name" value="NAS"/>
    <property type="match status" value="1"/>
</dbReference>
<protein>
    <recommendedName>
        <fullName evidence="2 6">Nicotianamine synthase</fullName>
        <ecNumber evidence="2 6">2.5.1.43</ecNumber>
    </recommendedName>
</protein>
<accession>A0AA38C469</accession>
<dbReference type="OMA" id="HPDNAEM"/>
<dbReference type="PANTHER" id="PTHR32266">
    <property type="entry name" value="NICOTIANAMINE SYNTHASE 3"/>
    <property type="match status" value="1"/>
</dbReference>
<dbReference type="PROSITE" id="PS51142">
    <property type="entry name" value="NAS"/>
    <property type="match status" value="1"/>
</dbReference>
<keyword evidence="3 6" id="KW-0808">Transferase</keyword>
<dbReference type="AlphaFoldDB" id="A0AA38C469"/>
<dbReference type="InterPro" id="IPR029063">
    <property type="entry name" value="SAM-dependent_MTases_sf"/>
</dbReference>
<organism evidence="7 8">
    <name type="scientific">Taxus chinensis</name>
    <name type="common">Chinese yew</name>
    <name type="synonym">Taxus wallichiana var. chinensis</name>
    <dbReference type="NCBI Taxonomy" id="29808"/>
    <lineage>
        <taxon>Eukaryota</taxon>
        <taxon>Viridiplantae</taxon>
        <taxon>Streptophyta</taxon>
        <taxon>Embryophyta</taxon>
        <taxon>Tracheophyta</taxon>
        <taxon>Spermatophyta</taxon>
        <taxon>Pinopsida</taxon>
        <taxon>Pinidae</taxon>
        <taxon>Conifers II</taxon>
        <taxon>Cupressales</taxon>
        <taxon>Taxaceae</taxon>
        <taxon>Taxus</taxon>
    </lineage>
</organism>